<reference evidence="2" key="1">
    <citation type="submission" date="2023-08" db="EMBL/GenBank/DDBJ databases">
        <title>Reference Genome Resource for the Citrus Pathogen Phytophthora citrophthora.</title>
        <authorList>
            <person name="Moller H."/>
            <person name="Coetzee B."/>
            <person name="Rose L.J."/>
            <person name="Van Niekerk J.M."/>
        </authorList>
    </citation>
    <scope>NUCLEOTIDE SEQUENCE</scope>
    <source>
        <strain evidence="2">STE-U-9442</strain>
    </source>
</reference>
<sequence>MKICTLATFVGLLLAAAVSNALETRQLRSSEQQTGVRVLAGDGIEETADDGWNVLVAERRRKLAGTLVRSGEDGERLVADSRRTTIINTLAPEPPQQFV</sequence>
<evidence type="ECO:0000313" key="2">
    <source>
        <dbReference type="EMBL" id="KAK1946561.1"/>
    </source>
</evidence>
<evidence type="ECO:0008006" key="4">
    <source>
        <dbReference type="Google" id="ProtNLM"/>
    </source>
</evidence>
<dbReference type="Proteomes" id="UP001259832">
    <property type="component" value="Unassembled WGS sequence"/>
</dbReference>
<keyword evidence="1" id="KW-0732">Signal</keyword>
<organism evidence="2 3">
    <name type="scientific">Phytophthora citrophthora</name>
    <dbReference type="NCBI Taxonomy" id="4793"/>
    <lineage>
        <taxon>Eukaryota</taxon>
        <taxon>Sar</taxon>
        <taxon>Stramenopiles</taxon>
        <taxon>Oomycota</taxon>
        <taxon>Peronosporomycetes</taxon>
        <taxon>Peronosporales</taxon>
        <taxon>Peronosporaceae</taxon>
        <taxon>Phytophthora</taxon>
    </lineage>
</organism>
<feature type="chain" id="PRO_5042003242" description="RxLR effector protein" evidence="1">
    <location>
        <begin position="22"/>
        <end position="99"/>
    </location>
</feature>
<accession>A0AAD9GZ20</accession>
<protein>
    <recommendedName>
        <fullName evidence="4">RxLR effector protein</fullName>
    </recommendedName>
</protein>
<evidence type="ECO:0000313" key="3">
    <source>
        <dbReference type="Proteomes" id="UP001259832"/>
    </source>
</evidence>
<feature type="signal peptide" evidence="1">
    <location>
        <begin position="1"/>
        <end position="21"/>
    </location>
</feature>
<name>A0AAD9GZ20_9STRA</name>
<dbReference type="EMBL" id="JASMQC010000003">
    <property type="protein sequence ID" value="KAK1946561.1"/>
    <property type="molecule type" value="Genomic_DNA"/>
</dbReference>
<evidence type="ECO:0000256" key="1">
    <source>
        <dbReference type="SAM" id="SignalP"/>
    </source>
</evidence>
<dbReference type="AlphaFoldDB" id="A0AAD9GZ20"/>
<keyword evidence="3" id="KW-1185">Reference proteome</keyword>
<proteinExistence type="predicted"/>
<comment type="caution">
    <text evidence="2">The sequence shown here is derived from an EMBL/GenBank/DDBJ whole genome shotgun (WGS) entry which is preliminary data.</text>
</comment>
<gene>
    <name evidence="2" type="ORF">P3T76_002114</name>
</gene>